<dbReference type="PROSITE" id="PS00287">
    <property type="entry name" value="CYSTATIN"/>
    <property type="match status" value="1"/>
</dbReference>
<comment type="similarity">
    <text evidence="1 4">Belongs to the cystatin family. Phytocystatin subfamily.</text>
</comment>
<comment type="caution">
    <text evidence="6">The sequence shown here is derived from an EMBL/GenBank/DDBJ whole genome shotgun (WGS) entry which is preliminary data.</text>
</comment>
<name>A0A0K9NRZ0_ZOSMR</name>
<dbReference type="OMA" id="NSAMEFS"/>
<reference evidence="7" key="1">
    <citation type="journal article" date="2016" name="Nature">
        <title>The genome of the seagrass Zostera marina reveals angiosperm adaptation to the sea.</title>
        <authorList>
            <person name="Olsen J.L."/>
            <person name="Rouze P."/>
            <person name="Verhelst B."/>
            <person name="Lin Y.-C."/>
            <person name="Bayer T."/>
            <person name="Collen J."/>
            <person name="Dattolo E."/>
            <person name="De Paoli E."/>
            <person name="Dittami S."/>
            <person name="Maumus F."/>
            <person name="Michel G."/>
            <person name="Kersting A."/>
            <person name="Lauritano C."/>
            <person name="Lohaus R."/>
            <person name="Toepel M."/>
            <person name="Tonon T."/>
            <person name="Vanneste K."/>
            <person name="Amirebrahimi M."/>
            <person name="Brakel J."/>
            <person name="Bostroem C."/>
            <person name="Chovatia M."/>
            <person name="Grimwood J."/>
            <person name="Jenkins J.W."/>
            <person name="Jueterbock A."/>
            <person name="Mraz A."/>
            <person name="Stam W.T."/>
            <person name="Tice H."/>
            <person name="Bornberg-Bauer E."/>
            <person name="Green P.J."/>
            <person name="Pearson G.A."/>
            <person name="Procaccini G."/>
            <person name="Duarte C.M."/>
            <person name="Schmutz J."/>
            <person name="Reusch T.B.H."/>
            <person name="Van de Peer Y."/>
        </authorList>
    </citation>
    <scope>NUCLEOTIDE SEQUENCE [LARGE SCALE GENOMIC DNA]</scope>
    <source>
        <strain evidence="7">cv. Finnish</strain>
    </source>
</reference>
<evidence type="ECO:0000313" key="6">
    <source>
        <dbReference type="EMBL" id="KMZ59544.1"/>
    </source>
</evidence>
<dbReference type="InterPro" id="IPR046350">
    <property type="entry name" value="Cystatin_sf"/>
</dbReference>
<dbReference type="PANTHER" id="PTHR11413:SF103">
    <property type="entry name" value="CYSTEINE PROTEINASE INHIBITOR 12"/>
    <property type="match status" value="1"/>
</dbReference>
<dbReference type="InterPro" id="IPR018073">
    <property type="entry name" value="Prot_inh_cystat_CS"/>
</dbReference>
<dbReference type="AlphaFoldDB" id="A0A0K9NRZ0"/>
<evidence type="ECO:0000256" key="1">
    <source>
        <dbReference type="ARBA" id="ARBA00007233"/>
    </source>
</evidence>
<dbReference type="CDD" id="cd00042">
    <property type="entry name" value="CY"/>
    <property type="match status" value="1"/>
</dbReference>
<evidence type="ECO:0000256" key="3">
    <source>
        <dbReference type="ARBA" id="ARBA00022704"/>
    </source>
</evidence>
<dbReference type="OrthoDB" id="1908104at2759"/>
<organism evidence="6 7">
    <name type="scientific">Zostera marina</name>
    <name type="common">Eelgrass</name>
    <dbReference type="NCBI Taxonomy" id="29655"/>
    <lineage>
        <taxon>Eukaryota</taxon>
        <taxon>Viridiplantae</taxon>
        <taxon>Streptophyta</taxon>
        <taxon>Embryophyta</taxon>
        <taxon>Tracheophyta</taxon>
        <taxon>Spermatophyta</taxon>
        <taxon>Magnoliopsida</taxon>
        <taxon>Liliopsida</taxon>
        <taxon>Zosteraceae</taxon>
        <taxon>Zostera</taxon>
    </lineage>
</organism>
<dbReference type="InterPro" id="IPR027214">
    <property type="entry name" value="Cystatin"/>
</dbReference>
<evidence type="ECO:0000313" key="7">
    <source>
        <dbReference type="Proteomes" id="UP000036987"/>
    </source>
</evidence>
<dbReference type="InterPro" id="IPR000010">
    <property type="entry name" value="Cystatin_dom"/>
</dbReference>
<keyword evidence="3 4" id="KW-0789">Thiol protease inhibitor</keyword>
<sequence>MARLGGFSEYKGFQNSVEINELATFAVNEHNKTSNSAMEFSKVVKAEKQVVQGIIYKLTIEVSEEGEKELYEASVWVKSWENFKELQQFKKVE</sequence>
<protein>
    <recommendedName>
        <fullName evidence="4">Cysteine proteinase inhibitor</fullName>
    </recommendedName>
</protein>
<dbReference type="EMBL" id="LFYR01001770">
    <property type="protein sequence ID" value="KMZ59544.1"/>
    <property type="molecule type" value="Genomic_DNA"/>
</dbReference>
<dbReference type="Pfam" id="PF16845">
    <property type="entry name" value="SQAPI"/>
    <property type="match status" value="1"/>
</dbReference>
<dbReference type="Gene3D" id="3.10.450.10">
    <property type="match status" value="1"/>
</dbReference>
<keyword evidence="2 4" id="KW-0646">Protease inhibitor</keyword>
<proteinExistence type="inferred from homology"/>
<dbReference type="Proteomes" id="UP000036987">
    <property type="component" value="Unassembled WGS sequence"/>
</dbReference>
<evidence type="ECO:0000256" key="4">
    <source>
        <dbReference type="RuleBase" id="RU362130"/>
    </source>
</evidence>
<accession>A0A0K9NRZ0</accession>
<keyword evidence="7" id="KW-1185">Reference proteome</keyword>
<dbReference type="GO" id="GO:0004869">
    <property type="term" value="F:cysteine-type endopeptidase inhibitor activity"/>
    <property type="evidence" value="ECO:0000318"/>
    <property type="project" value="GO_Central"/>
</dbReference>
<dbReference type="SUPFAM" id="SSF54403">
    <property type="entry name" value="Cystatin/monellin"/>
    <property type="match status" value="1"/>
</dbReference>
<evidence type="ECO:0000259" key="5">
    <source>
        <dbReference type="SMART" id="SM00043"/>
    </source>
</evidence>
<dbReference type="SMART" id="SM00043">
    <property type="entry name" value="CY"/>
    <property type="match status" value="1"/>
</dbReference>
<dbReference type="STRING" id="29655.A0A0K9NRZ0"/>
<evidence type="ECO:0000256" key="2">
    <source>
        <dbReference type="ARBA" id="ARBA00022690"/>
    </source>
</evidence>
<gene>
    <name evidence="6" type="ORF">ZOSMA_67G00370</name>
</gene>
<dbReference type="PANTHER" id="PTHR11413">
    <property type="entry name" value="CYSTATIN FAMILY MEMBER"/>
    <property type="match status" value="1"/>
</dbReference>
<feature type="domain" description="Cystatin" evidence="5">
    <location>
        <begin position="2"/>
        <end position="92"/>
    </location>
</feature>